<gene>
    <name evidence="1" type="ORF">C9J12_16775</name>
</gene>
<sequence>MGFILYATDLNLSATSEDALKSALKNFRGVGNFSFMLINILNVQEKGAQLIPVESIGSKDEFEGIKKISSQETIVVHHLLAGMSLSHNTSVTPGNIPKQVMVLEEIAEQFVLPARRERSYPRVLKCSKNRYPVRKNNAAHVK</sequence>
<protein>
    <submittedName>
        <fullName evidence="1">Uncharacterized protein</fullName>
    </submittedName>
</protein>
<dbReference type="Proteomes" id="UP000240987">
    <property type="component" value="Unassembled WGS sequence"/>
</dbReference>
<proteinExistence type="predicted"/>
<accession>A0A2T3JDC5</accession>
<dbReference type="EMBL" id="PYMJ01000018">
    <property type="protein sequence ID" value="PSU46863.1"/>
    <property type="molecule type" value="Genomic_DNA"/>
</dbReference>
<dbReference type="AlphaFoldDB" id="A0A2T3JDC5"/>
<reference evidence="1 2" key="1">
    <citation type="submission" date="2018-01" db="EMBL/GenBank/DDBJ databases">
        <title>Whole genome sequencing of Histamine producing bacteria.</title>
        <authorList>
            <person name="Butler K."/>
        </authorList>
    </citation>
    <scope>NUCLEOTIDE SEQUENCE [LARGE SCALE GENOMIC DNA]</scope>
    <source>
        <strain evidence="1 2">JCM 12947</strain>
    </source>
</reference>
<name>A0A2T3JDC5_9GAMM</name>
<evidence type="ECO:0000313" key="1">
    <source>
        <dbReference type="EMBL" id="PSU46863.1"/>
    </source>
</evidence>
<organism evidence="1 2">
    <name type="scientific">Photobacterium frigidiphilum</name>
    <dbReference type="NCBI Taxonomy" id="264736"/>
    <lineage>
        <taxon>Bacteria</taxon>
        <taxon>Pseudomonadati</taxon>
        <taxon>Pseudomonadota</taxon>
        <taxon>Gammaproteobacteria</taxon>
        <taxon>Vibrionales</taxon>
        <taxon>Vibrionaceae</taxon>
        <taxon>Photobacterium</taxon>
    </lineage>
</organism>
<keyword evidence="2" id="KW-1185">Reference proteome</keyword>
<evidence type="ECO:0000313" key="2">
    <source>
        <dbReference type="Proteomes" id="UP000240987"/>
    </source>
</evidence>
<comment type="caution">
    <text evidence="1">The sequence shown here is derived from an EMBL/GenBank/DDBJ whole genome shotgun (WGS) entry which is preliminary data.</text>
</comment>